<dbReference type="GO" id="GO:0005634">
    <property type="term" value="C:nucleus"/>
    <property type="evidence" value="ECO:0007669"/>
    <property type="project" value="UniProtKB-SubCell"/>
</dbReference>
<feature type="domain" description="C2H2-type" evidence="9">
    <location>
        <begin position="334"/>
        <end position="361"/>
    </location>
</feature>
<accession>A0A177BDW4</accession>
<evidence type="ECO:0000256" key="7">
    <source>
        <dbReference type="PROSITE-ProRule" id="PRU00042"/>
    </source>
</evidence>
<evidence type="ECO:0000256" key="6">
    <source>
        <dbReference type="ARBA" id="ARBA00023242"/>
    </source>
</evidence>
<reference evidence="10 11" key="1">
    <citation type="submission" date="2016-04" db="EMBL/GenBank/DDBJ databases">
        <title>The genome of Intoshia linei affirms orthonectids as highly simplified spiralians.</title>
        <authorList>
            <person name="Mikhailov K.V."/>
            <person name="Slusarev G.S."/>
            <person name="Nikitin M.A."/>
            <person name="Logacheva M.D."/>
            <person name="Penin A."/>
            <person name="Aleoshin V."/>
            <person name="Panchin Y.V."/>
        </authorList>
    </citation>
    <scope>NUCLEOTIDE SEQUENCE [LARGE SCALE GENOMIC DNA]</scope>
    <source>
        <strain evidence="10">Intl2013</strain>
        <tissue evidence="10">Whole animal</tissue>
    </source>
</reference>
<comment type="caution">
    <text evidence="10">The sequence shown here is derived from an EMBL/GenBank/DDBJ whole genome shotgun (WGS) entry which is preliminary data.</text>
</comment>
<keyword evidence="2" id="KW-0479">Metal-binding</keyword>
<feature type="region of interest" description="Disordered" evidence="8">
    <location>
        <begin position="295"/>
        <end position="329"/>
    </location>
</feature>
<dbReference type="PANTHER" id="PTHR24394">
    <property type="entry name" value="ZINC FINGER PROTEIN"/>
    <property type="match status" value="1"/>
</dbReference>
<feature type="region of interest" description="Disordered" evidence="8">
    <location>
        <begin position="91"/>
        <end position="182"/>
    </location>
</feature>
<feature type="compositionally biased region" description="Basic and acidic residues" evidence="8">
    <location>
        <begin position="299"/>
        <end position="311"/>
    </location>
</feature>
<evidence type="ECO:0000313" key="11">
    <source>
        <dbReference type="Proteomes" id="UP000078046"/>
    </source>
</evidence>
<dbReference type="PROSITE" id="PS50157">
    <property type="entry name" value="ZINC_FINGER_C2H2_2"/>
    <property type="match status" value="3"/>
</dbReference>
<dbReference type="InterPro" id="IPR013087">
    <property type="entry name" value="Znf_C2H2_type"/>
</dbReference>
<dbReference type="AlphaFoldDB" id="A0A177BDW4"/>
<evidence type="ECO:0000256" key="3">
    <source>
        <dbReference type="ARBA" id="ARBA00022737"/>
    </source>
</evidence>
<comment type="subcellular location">
    <subcellularLocation>
        <location evidence="1">Nucleus</location>
    </subcellularLocation>
</comment>
<dbReference type="OrthoDB" id="10020956at2759"/>
<evidence type="ECO:0000256" key="2">
    <source>
        <dbReference type="ARBA" id="ARBA00022723"/>
    </source>
</evidence>
<feature type="region of interest" description="Disordered" evidence="8">
    <location>
        <begin position="1"/>
        <end position="44"/>
    </location>
</feature>
<dbReference type="InterPro" id="IPR036236">
    <property type="entry name" value="Znf_C2H2_sf"/>
</dbReference>
<evidence type="ECO:0000256" key="8">
    <source>
        <dbReference type="SAM" id="MobiDB-lite"/>
    </source>
</evidence>
<feature type="compositionally biased region" description="Low complexity" evidence="8">
    <location>
        <begin position="19"/>
        <end position="32"/>
    </location>
</feature>
<keyword evidence="4 7" id="KW-0863">Zinc-finger</keyword>
<dbReference type="SMART" id="SM00355">
    <property type="entry name" value="ZnF_C2H2"/>
    <property type="match status" value="5"/>
</dbReference>
<keyword evidence="5" id="KW-0862">Zinc</keyword>
<keyword evidence="11" id="KW-1185">Reference proteome</keyword>
<protein>
    <recommendedName>
        <fullName evidence="9">C2H2-type domain-containing protein</fullName>
    </recommendedName>
</protein>
<dbReference type="PROSITE" id="PS00028">
    <property type="entry name" value="ZINC_FINGER_C2H2_1"/>
    <property type="match status" value="5"/>
</dbReference>
<dbReference type="GO" id="GO:0008270">
    <property type="term" value="F:zinc ion binding"/>
    <property type="evidence" value="ECO:0007669"/>
    <property type="project" value="UniProtKB-KW"/>
</dbReference>
<gene>
    <name evidence="10" type="ORF">A3Q56_00463</name>
</gene>
<feature type="compositionally biased region" description="Basic and acidic residues" evidence="8">
    <location>
        <begin position="145"/>
        <end position="157"/>
    </location>
</feature>
<evidence type="ECO:0000256" key="5">
    <source>
        <dbReference type="ARBA" id="ARBA00022833"/>
    </source>
</evidence>
<feature type="compositionally biased region" description="Basic and acidic residues" evidence="8">
    <location>
        <begin position="100"/>
        <end position="117"/>
    </location>
</feature>
<dbReference type="Proteomes" id="UP000078046">
    <property type="component" value="Unassembled WGS sequence"/>
</dbReference>
<dbReference type="Gene3D" id="3.30.160.60">
    <property type="entry name" value="Classic Zinc Finger"/>
    <property type="match status" value="2"/>
</dbReference>
<dbReference type="EMBL" id="LWCA01000024">
    <property type="protein sequence ID" value="OAF71782.1"/>
    <property type="molecule type" value="Genomic_DNA"/>
</dbReference>
<dbReference type="GO" id="GO:0000981">
    <property type="term" value="F:DNA-binding transcription factor activity, RNA polymerase II-specific"/>
    <property type="evidence" value="ECO:0007669"/>
    <property type="project" value="TreeGrafter"/>
</dbReference>
<keyword evidence="3" id="KW-0677">Repeat</keyword>
<organism evidence="10 11">
    <name type="scientific">Intoshia linei</name>
    <dbReference type="NCBI Taxonomy" id="1819745"/>
    <lineage>
        <taxon>Eukaryota</taxon>
        <taxon>Metazoa</taxon>
        <taxon>Spiralia</taxon>
        <taxon>Lophotrochozoa</taxon>
        <taxon>Mesozoa</taxon>
        <taxon>Orthonectida</taxon>
        <taxon>Rhopaluridae</taxon>
        <taxon>Intoshia</taxon>
    </lineage>
</organism>
<evidence type="ECO:0000256" key="1">
    <source>
        <dbReference type="ARBA" id="ARBA00004123"/>
    </source>
</evidence>
<sequence length="865" mass="98408">MNSIAPDNLQLKGEIMATQSPSLLQSSSCSPESHPDKTNTMSPTYQNIAHSQDLKDIYISKTVFKNYDDEQFYKTSPPIYNSGTRIHKFSESSTINAHANSDDKSLKSEDHDEKIKNENNCNHRRKQSKPNRIANQMLPDTLSNSEKDLDSKKRQSEDGNSNGDIKKIKNSSPSNCNESNDTDKNWLTQEILSILENSPNENILSALKLGDDVNNGKKENVQNYVQQMLYYQTLKSMENNIINSYTYTDGSNNTKKIKSLANDEDKVAKNCDNFCNLCNKTFCNKYYLRKHKSDVHGLNNDDKEEKEENKHFHSSPSESSKDSEASQSDTPNIISCKLCGKKFINVIFYSMHMRSHQDKNVVHDLSKIPENAQFRSDKESFSDVNVKKCENYSEILPNQNGDSIDGDANILHKEYTKCNAPLIQYLSGKASERVKCRICNKELCNKYFLKTHMSKIHNMSRFTIISPNRRTKGKCLSMSGMPFIKSEEDETTESEGINMVSTLKTSSMNGAPSQNILNSNNRHLIQNTIETNGSVNMEIDGNSTIVCIVCLATFDNHDALKEHFTNFHVKNNTPISNLEKNYNGENNHRDPSVIRVECPVCKKEVCNKYFLKTHLSKKHNIQESSDLVSSALCNSYSNSDTTKRSTSSLLNLGKSDCKVETDVKNINVNIVNAPNVQDAKNLESFPQSDCKNTTNIYEIANVVKSSIFNSLVKQKMENVVCFCGEIFESEESCKRHIMSCRLQTKFNLDNNPKPQISTINSNFKLDKKISSSHLDSKETNFIMQRVKLRFKKSKQLDSTNLQNLKSRQNIYEHVTYIPVDTKIDQPQLFQILVEPIIPYELIHPNRLNPRNVNTIEVDKTVNLLN</sequence>
<evidence type="ECO:0000313" key="10">
    <source>
        <dbReference type="EMBL" id="OAF71782.1"/>
    </source>
</evidence>
<feature type="compositionally biased region" description="Polar residues" evidence="8">
    <location>
        <begin position="170"/>
        <end position="182"/>
    </location>
</feature>
<evidence type="ECO:0000259" key="9">
    <source>
        <dbReference type="PROSITE" id="PS50157"/>
    </source>
</evidence>
<name>A0A177BDW4_9BILA</name>
<feature type="domain" description="C2H2-type" evidence="9">
    <location>
        <begin position="273"/>
        <end position="301"/>
    </location>
</feature>
<evidence type="ECO:0000256" key="4">
    <source>
        <dbReference type="ARBA" id="ARBA00022771"/>
    </source>
</evidence>
<proteinExistence type="predicted"/>
<feature type="domain" description="C2H2-type" evidence="9">
    <location>
        <begin position="434"/>
        <end position="462"/>
    </location>
</feature>
<keyword evidence="6" id="KW-0539">Nucleus</keyword>
<dbReference type="SUPFAM" id="SSF57667">
    <property type="entry name" value="beta-beta-alpha zinc fingers"/>
    <property type="match status" value="1"/>
</dbReference>
<dbReference type="PANTHER" id="PTHR24394:SF29">
    <property type="entry name" value="MYONEURIN"/>
    <property type="match status" value="1"/>
</dbReference>